<gene>
    <name evidence="7" type="primary">rarres1</name>
</gene>
<organism evidence="7">
    <name type="scientific">Xenopus tropicalis</name>
    <name type="common">Western clawed frog</name>
    <name type="synonym">Silurana tropicalis</name>
    <dbReference type="NCBI Taxonomy" id="8364"/>
    <lineage>
        <taxon>Eukaryota</taxon>
        <taxon>Metazoa</taxon>
        <taxon>Chordata</taxon>
        <taxon>Craniata</taxon>
        <taxon>Vertebrata</taxon>
        <taxon>Euteleostomi</taxon>
        <taxon>Amphibia</taxon>
        <taxon>Batrachia</taxon>
        <taxon>Anura</taxon>
        <taxon>Pipoidea</taxon>
        <taxon>Pipidae</taxon>
        <taxon>Xenopodinae</taxon>
        <taxon>Xenopus</taxon>
        <taxon>Silurana</taxon>
    </lineage>
</organism>
<dbReference type="InterPro" id="IPR049897">
    <property type="entry name" value="CYSTATIN_LXN"/>
</dbReference>
<dbReference type="Gene3D" id="3.10.450.10">
    <property type="match status" value="3"/>
</dbReference>
<name>A0A803K1B4_XENTR</name>
<dbReference type="Ensembl" id="ENSXETT00000114141">
    <property type="protein sequence ID" value="ENSXETP00000114110"/>
    <property type="gene ID" value="ENSXETG00000014097"/>
</dbReference>
<comment type="similarity">
    <text evidence="1 4">Belongs to the protease inhibitor I47 (latexin) family.</text>
</comment>
<keyword evidence="2 4" id="KW-0646">Protease inhibitor</keyword>
<sequence length="402" mass="46045">MQQRLLWLIALLPLAIQAMPFAVSPGTWSVREIPTSQRAAREAGRVAVQYLNYYSGSPHQLVYLDVVRKATVKSVPEIGDKFYIEFTTKDYQTNQEVRVCTASVFFRQRQAKPAIHVNCSTSGSLMKAREDDYNFYRQMKKQITPISGKDIPDSFGFIDPDMLPVWYLAIMGSSFAIWEKTSEERSYTMAQIKTVQQLPRKDDSIAFDYDILLHELPTERIAGVGNKYSLTFSIEDSLNDKHIINCTSEVLYYLSEQHTAPSVTFTLQGELQGNTMDKDKEFYNKIRSLTQPLMAQDIPDKFGNVPAELEPVWHLALAACGYVKWQNSTENTFYRMAVIKSVKQQKREEDSALEFHYDMLIHEMVSQGMVPWQIEVLWDPSGGLKVVKQVRLPKQCCSAQEN</sequence>
<dbReference type="PANTHER" id="PTHR28591:SF2">
    <property type="entry name" value="RETINOIC ACID RECEPTOR RESPONDER PROTEIN 1"/>
    <property type="match status" value="1"/>
</dbReference>
<dbReference type="GeneTree" id="ENSGT00530000063813"/>
<dbReference type="PANTHER" id="PTHR28591">
    <property type="entry name" value="LATEXIN"/>
    <property type="match status" value="1"/>
</dbReference>
<proteinExistence type="inferred from homology"/>
<evidence type="ECO:0000256" key="3">
    <source>
        <dbReference type="ARBA" id="ARBA00022737"/>
    </source>
</evidence>
<evidence type="ECO:0000256" key="4">
    <source>
        <dbReference type="PROSITE-ProRule" id="PRU01377"/>
    </source>
</evidence>
<dbReference type="SUPFAM" id="SSF54403">
    <property type="entry name" value="Cystatin/monellin"/>
    <property type="match status" value="4"/>
</dbReference>
<dbReference type="InParanoid" id="A0A803K1B4"/>
<dbReference type="InterPro" id="IPR009684">
    <property type="entry name" value="Latexin"/>
</dbReference>
<dbReference type="InterPro" id="IPR046350">
    <property type="entry name" value="Cystatin_sf"/>
</dbReference>
<feature type="domain" description="Cystatin LXN-type" evidence="6">
    <location>
        <begin position="294"/>
        <end position="400"/>
    </location>
</feature>
<dbReference type="AlphaFoldDB" id="A0A803K1B4"/>
<evidence type="ECO:0000256" key="2">
    <source>
        <dbReference type="ARBA" id="ARBA00022690"/>
    </source>
</evidence>
<evidence type="ECO:0000259" key="6">
    <source>
        <dbReference type="PROSITE" id="PS52033"/>
    </source>
</evidence>
<keyword evidence="3" id="KW-0677">Repeat</keyword>
<dbReference type="Bgee" id="ENSXETG00000014097">
    <property type="expression patterns" value="Expressed in heart and 20 other cell types or tissues"/>
</dbReference>
<dbReference type="Pfam" id="PF06907">
    <property type="entry name" value="LXN"/>
    <property type="match status" value="1"/>
</dbReference>
<evidence type="ECO:0000256" key="1">
    <source>
        <dbReference type="ARBA" id="ARBA00010083"/>
    </source>
</evidence>
<reference evidence="7" key="2">
    <citation type="submission" date="2021-03" db="UniProtKB">
        <authorList>
            <consortium name="Ensembl"/>
        </authorList>
    </citation>
    <scope>IDENTIFICATION</scope>
</reference>
<feature type="domain" description="Cystatin LXN-type" evidence="6">
    <location>
        <begin position="147"/>
        <end position="273"/>
    </location>
</feature>
<dbReference type="FunFam" id="3.10.450.10:FF:000038">
    <property type="entry name" value="Retinoic acid receptor responder (tazarotene-induced) 1"/>
    <property type="match status" value="1"/>
</dbReference>
<dbReference type="PROSITE" id="PS52033">
    <property type="entry name" value="CYSTATIN_LXN"/>
    <property type="match status" value="3"/>
</dbReference>
<keyword evidence="5" id="KW-0732">Signal</keyword>
<evidence type="ECO:0000313" key="7">
    <source>
        <dbReference type="Ensembl" id="ENSXETP00000114110"/>
    </source>
</evidence>
<feature type="signal peptide" evidence="5">
    <location>
        <begin position="1"/>
        <end position="18"/>
    </location>
</feature>
<feature type="domain" description="Cystatin LXN-type" evidence="6">
    <location>
        <begin position="29"/>
        <end position="127"/>
    </location>
</feature>
<feature type="chain" id="PRO_5031082517" evidence="5">
    <location>
        <begin position="19"/>
        <end position="402"/>
    </location>
</feature>
<protein>
    <submittedName>
        <fullName evidence="7">Retinoic acid receptor responder (tazarotene-induced) 1</fullName>
    </submittedName>
</protein>
<reference evidence="7" key="1">
    <citation type="journal article" date="2010" name="Science">
        <title>The genome of the Western clawed frog Xenopus tropicalis.</title>
        <authorList>
            <person name="Hellsten U."/>
            <person name="Harland R.M."/>
            <person name="Gilchrist M.J."/>
            <person name="Hendrix D."/>
            <person name="Jurka J."/>
            <person name="Kapitonov V."/>
            <person name="Ovcharenko I."/>
            <person name="Putnam N.H."/>
            <person name="Shu S."/>
            <person name="Taher L."/>
            <person name="Blitz I.L."/>
            <person name="Blumberg B."/>
            <person name="Dichmann D.S."/>
            <person name="Dubchak I."/>
            <person name="Amaya E."/>
            <person name="Detter J.C."/>
            <person name="Fletcher R."/>
            <person name="Gerhard D.S."/>
            <person name="Goodstein D."/>
            <person name="Graves T."/>
            <person name="Grigoriev I.V."/>
            <person name="Grimwood J."/>
            <person name="Kawashima T."/>
            <person name="Lindquist E."/>
            <person name="Lucas S.M."/>
            <person name="Mead P.E."/>
            <person name="Mitros T."/>
            <person name="Ogino H."/>
            <person name="Ohta Y."/>
            <person name="Poliakov A.V."/>
            <person name="Pollet N."/>
            <person name="Robert J."/>
            <person name="Salamov A."/>
            <person name="Sater A.K."/>
            <person name="Schmutz J."/>
            <person name="Terry A."/>
            <person name="Vize P.D."/>
            <person name="Warren W.C."/>
            <person name="Wells D."/>
            <person name="Wills A."/>
            <person name="Wilson R.K."/>
            <person name="Zimmerman L.B."/>
            <person name="Zorn A.M."/>
            <person name="Grainger R."/>
            <person name="Grammer T."/>
            <person name="Khokha M.K."/>
            <person name="Richardson P.M."/>
            <person name="Rokhsar D.S."/>
        </authorList>
    </citation>
    <scope>NUCLEOTIDE SEQUENCE [LARGE SCALE GENOMIC DNA]</scope>
    <source>
        <strain evidence="7">Nigerian</strain>
    </source>
</reference>
<evidence type="ECO:0000256" key="5">
    <source>
        <dbReference type="SAM" id="SignalP"/>
    </source>
</evidence>
<dbReference type="GO" id="GO:0008191">
    <property type="term" value="F:metalloendopeptidase inhibitor activity"/>
    <property type="evidence" value="ECO:0007669"/>
    <property type="project" value="UniProtKB-UniRule"/>
</dbReference>
<accession>A0A803K1B4</accession>
<dbReference type="Xenbase" id="XB-GENE-1011086">
    <property type="gene designation" value="rarres1"/>
</dbReference>